<evidence type="ECO:0000256" key="3">
    <source>
        <dbReference type="ARBA" id="ARBA00012943"/>
    </source>
</evidence>
<dbReference type="EC" id="7.1.1.1" evidence="3"/>
<organism evidence="11 12">
    <name type="scientific">Tenggerimyces flavus</name>
    <dbReference type="NCBI Taxonomy" id="1708749"/>
    <lineage>
        <taxon>Bacteria</taxon>
        <taxon>Bacillati</taxon>
        <taxon>Actinomycetota</taxon>
        <taxon>Actinomycetes</taxon>
        <taxon>Propionibacteriales</taxon>
        <taxon>Nocardioidaceae</taxon>
        <taxon>Tenggerimyces</taxon>
    </lineage>
</organism>
<dbReference type="RefSeq" id="WP_205114151.1">
    <property type="nucleotide sequence ID" value="NZ_JAFBCM010000001.1"/>
</dbReference>
<evidence type="ECO:0000313" key="12">
    <source>
        <dbReference type="Proteomes" id="UP001595699"/>
    </source>
</evidence>
<evidence type="ECO:0000259" key="9">
    <source>
        <dbReference type="SMART" id="SM01002"/>
    </source>
</evidence>
<dbReference type="SMART" id="SM01002">
    <property type="entry name" value="AlaDh_PNT_C"/>
    <property type="match status" value="1"/>
</dbReference>
<feature type="domain" description="Alanine dehydrogenase/pyridine nucleotide transhydrogenase N-terminal" evidence="10">
    <location>
        <begin position="4"/>
        <end position="136"/>
    </location>
</feature>
<keyword evidence="12" id="KW-1185">Reference proteome</keyword>
<dbReference type="Proteomes" id="UP001595699">
    <property type="component" value="Unassembled WGS sequence"/>
</dbReference>
<dbReference type="SMART" id="SM01003">
    <property type="entry name" value="AlaDh_PNT_N"/>
    <property type="match status" value="1"/>
</dbReference>
<name>A0ABV7YDA3_9ACTN</name>
<dbReference type="Pfam" id="PF01262">
    <property type="entry name" value="AlaDh_PNT_C"/>
    <property type="match status" value="1"/>
</dbReference>
<dbReference type="SUPFAM" id="SSF52283">
    <property type="entry name" value="Formate/glycerate dehydrogenase catalytic domain-like"/>
    <property type="match status" value="1"/>
</dbReference>
<evidence type="ECO:0000256" key="8">
    <source>
        <dbReference type="ARBA" id="ARBA00048202"/>
    </source>
</evidence>
<evidence type="ECO:0000313" key="11">
    <source>
        <dbReference type="EMBL" id="MFC3761610.1"/>
    </source>
</evidence>
<dbReference type="InterPro" id="IPR007698">
    <property type="entry name" value="AlaDH/PNT_NAD(H)-bd"/>
</dbReference>
<evidence type="ECO:0000256" key="4">
    <source>
        <dbReference type="ARBA" id="ARBA00022741"/>
    </source>
</evidence>
<dbReference type="EMBL" id="JBHRZH010000009">
    <property type="protein sequence ID" value="MFC3761610.1"/>
    <property type="molecule type" value="Genomic_DNA"/>
</dbReference>
<dbReference type="Pfam" id="PF05222">
    <property type="entry name" value="AlaDh_PNT_N"/>
    <property type="match status" value="1"/>
</dbReference>
<dbReference type="CDD" id="cd05304">
    <property type="entry name" value="Rubrum_tdh"/>
    <property type="match status" value="1"/>
</dbReference>
<dbReference type="InterPro" id="IPR008143">
    <property type="entry name" value="Ala_DH/PNT_CS2"/>
</dbReference>
<dbReference type="SUPFAM" id="SSF51735">
    <property type="entry name" value="NAD(P)-binding Rossmann-fold domains"/>
    <property type="match status" value="1"/>
</dbReference>
<keyword evidence="5" id="KW-0521">NADP</keyword>
<dbReference type="NCBIfam" id="NF006942">
    <property type="entry name" value="PRK09424.1"/>
    <property type="match status" value="1"/>
</dbReference>
<dbReference type="InterPro" id="IPR036291">
    <property type="entry name" value="NAD(P)-bd_dom_sf"/>
</dbReference>
<evidence type="ECO:0000259" key="10">
    <source>
        <dbReference type="SMART" id="SM01003"/>
    </source>
</evidence>
<dbReference type="PANTHER" id="PTHR10160">
    <property type="entry name" value="NAD(P) TRANSHYDROGENASE"/>
    <property type="match status" value="1"/>
</dbReference>
<dbReference type="InterPro" id="IPR007886">
    <property type="entry name" value="AlaDH/PNT_N"/>
</dbReference>
<proteinExistence type="inferred from homology"/>
<gene>
    <name evidence="11" type="ORF">ACFOUW_12255</name>
</gene>
<feature type="domain" description="Alanine dehydrogenase/pyridine nucleotide transhydrogenase NAD(H)-binding" evidence="9">
    <location>
        <begin position="145"/>
        <end position="308"/>
    </location>
</feature>
<comment type="caution">
    <text evidence="11">The sequence shown here is derived from an EMBL/GenBank/DDBJ whole genome shotgun (WGS) entry which is preliminary data.</text>
</comment>
<comment type="catalytic activity">
    <reaction evidence="8">
        <text>NAD(+) + NADPH + H(+)(in) = NADH + NADP(+) + H(+)(out)</text>
        <dbReference type="Rhea" id="RHEA:47992"/>
        <dbReference type="ChEBI" id="CHEBI:15378"/>
        <dbReference type="ChEBI" id="CHEBI:57540"/>
        <dbReference type="ChEBI" id="CHEBI:57783"/>
        <dbReference type="ChEBI" id="CHEBI:57945"/>
        <dbReference type="ChEBI" id="CHEBI:58349"/>
        <dbReference type="EC" id="7.1.1.1"/>
    </reaction>
</comment>
<comment type="function">
    <text evidence="1">The transhydrogenation between NADH and NADP is coupled to respiration and ATP hydrolysis and functions as a proton pump across the membrane.</text>
</comment>
<dbReference type="PANTHER" id="PTHR10160:SF19">
    <property type="entry name" value="PROTON-TRANSLOCATING NAD(P)(+) TRANSHYDROGENASE"/>
    <property type="match status" value="1"/>
</dbReference>
<keyword evidence="6" id="KW-1278">Translocase</keyword>
<dbReference type="Gene3D" id="3.40.50.720">
    <property type="entry name" value="NAD(P)-binding Rossmann-like Domain"/>
    <property type="match status" value="2"/>
</dbReference>
<reference evidence="12" key="1">
    <citation type="journal article" date="2019" name="Int. J. Syst. Evol. Microbiol.">
        <title>The Global Catalogue of Microorganisms (GCM) 10K type strain sequencing project: providing services to taxonomists for standard genome sequencing and annotation.</title>
        <authorList>
            <consortium name="The Broad Institute Genomics Platform"/>
            <consortium name="The Broad Institute Genome Sequencing Center for Infectious Disease"/>
            <person name="Wu L."/>
            <person name="Ma J."/>
        </authorList>
    </citation>
    <scope>NUCLEOTIDE SEQUENCE [LARGE SCALE GENOMIC DNA]</scope>
    <source>
        <strain evidence="12">CGMCC 4.7241</strain>
    </source>
</reference>
<sequence length="374" mass="39828">MRITVLRERRPGERRVAVVPELVPKLTEAGFEVAVEPDAGAELHASDDDYRAAGAYVGDDAIDNAKVVLSVQPPDLAHVRHLPEGTVTVSFLPTIQELPLVRILRDRKVTTFSMDLIPRTSRAQSMDALSSQALVAGYRCAIVAAERLPRFFPLFMTAAGTVRPASVLVLGAGVAGLQAIATAKRLGAMVEAYDVREASAEEIRSLGAKFVELPLEALGGTGGYAREMTEERAAKQRELLTPYVANADALITTAAVPGRPAPLLVTAAMVNGMKPGSVVVDLAAEQGSNVEGSKPGEELNVNGVTIWGGRNVPSQMPLPASRLYAQNVVNFLLLMLKEGNVEIDFDDDVIAGSCVTHAGEVRHHLTQDQLGEVG</sequence>
<protein>
    <recommendedName>
        <fullName evidence="3">proton-translocating NAD(P)(+) transhydrogenase</fullName>
        <ecNumber evidence="3">7.1.1.1</ecNumber>
    </recommendedName>
</protein>
<evidence type="ECO:0000256" key="7">
    <source>
        <dbReference type="ARBA" id="ARBA00023027"/>
    </source>
</evidence>
<dbReference type="PROSITE" id="PS00837">
    <property type="entry name" value="ALADH_PNT_2"/>
    <property type="match status" value="1"/>
</dbReference>
<evidence type="ECO:0000256" key="1">
    <source>
        <dbReference type="ARBA" id="ARBA00003943"/>
    </source>
</evidence>
<evidence type="ECO:0000256" key="2">
    <source>
        <dbReference type="ARBA" id="ARBA00005689"/>
    </source>
</evidence>
<comment type="similarity">
    <text evidence="2">Belongs to the AlaDH/PNT family.</text>
</comment>
<evidence type="ECO:0000256" key="6">
    <source>
        <dbReference type="ARBA" id="ARBA00022967"/>
    </source>
</evidence>
<accession>A0ABV7YDA3</accession>
<evidence type="ECO:0000256" key="5">
    <source>
        <dbReference type="ARBA" id="ARBA00022857"/>
    </source>
</evidence>
<keyword evidence="7" id="KW-0520">NAD</keyword>
<keyword evidence="4" id="KW-0547">Nucleotide-binding</keyword>